<proteinExistence type="predicted"/>
<reference evidence="1 2" key="1">
    <citation type="journal article" date="2020" name="Microorganisms">
        <title>Osmotic Adaptation and Compatible Solute Biosynthesis of Phototrophic Bacteria as Revealed from Genome Analyses.</title>
        <authorList>
            <person name="Imhoff J.F."/>
            <person name="Rahn T."/>
            <person name="Kunzel S."/>
            <person name="Keller A."/>
            <person name="Neulinger S.C."/>
        </authorList>
    </citation>
    <scope>NUCLEOTIDE SEQUENCE [LARGE SCALE GENOMIC DNA]</scope>
    <source>
        <strain evidence="1 2">DSM 21303</strain>
    </source>
</reference>
<protein>
    <submittedName>
        <fullName evidence="1">Uncharacterized protein</fullName>
    </submittedName>
</protein>
<comment type="caution">
    <text evidence="1">The sequence shown here is derived from an EMBL/GenBank/DDBJ whole genome shotgun (WGS) entry which is preliminary data.</text>
</comment>
<evidence type="ECO:0000313" key="2">
    <source>
        <dbReference type="Proteomes" id="UP001138802"/>
    </source>
</evidence>
<evidence type="ECO:0000313" key="1">
    <source>
        <dbReference type="EMBL" id="MBK1643633.1"/>
    </source>
</evidence>
<sequence>MRRRWLADGDLRSLLGSVCYQNIGIIIRMAGWRLAPAPPSATSYTRILRRSSPKRNAHANARPCTIPDATRPRVRLTCTARERAAGHPGCNLRAQDDIILIVRLRVDSLAWATARTHS</sequence>
<dbReference type="Proteomes" id="UP001138802">
    <property type="component" value="Unassembled WGS sequence"/>
</dbReference>
<name>A0A9X0WFI6_9GAMM</name>
<gene>
    <name evidence="1" type="ORF">CKO25_02955</name>
</gene>
<dbReference type="AlphaFoldDB" id="A0A9X0WFI6"/>
<dbReference type="EMBL" id="NRSD01000002">
    <property type="protein sequence ID" value="MBK1643633.1"/>
    <property type="molecule type" value="Genomic_DNA"/>
</dbReference>
<keyword evidence="2" id="KW-1185">Reference proteome</keyword>
<accession>A0A9X0WFI6</accession>
<organism evidence="1 2">
    <name type="scientific">Thiocapsa imhoffii</name>
    <dbReference type="NCBI Taxonomy" id="382777"/>
    <lineage>
        <taxon>Bacteria</taxon>
        <taxon>Pseudomonadati</taxon>
        <taxon>Pseudomonadota</taxon>
        <taxon>Gammaproteobacteria</taxon>
        <taxon>Chromatiales</taxon>
        <taxon>Chromatiaceae</taxon>
        <taxon>Thiocapsa</taxon>
    </lineage>
</organism>